<organism evidence="1">
    <name type="scientific">Anguilla anguilla</name>
    <name type="common">European freshwater eel</name>
    <name type="synonym">Muraena anguilla</name>
    <dbReference type="NCBI Taxonomy" id="7936"/>
    <lineage>
        <taxon>Eukaryota</taxon>
        <taxon>Metazoa</taxon>
        <taxon>Chordata</taxon>
        <taxon>Craniata</taxon>
        <taxon>Vertebrata</taxon>
        <taxon>Euteleostomi</taxon>
        <taxon>Actinopterygii</taxon>
        <taxon>Neopterygii</taxon>
        <taxon>Teleostei</taxon>
        <taxon>Anguilliformes</taxon>
        <taxon>Anguillidae</taxon>
        <taxon>Anguilla</taxon>
    </lineage>
</organism>
<proteinExistence type="predicted"/>
<reference evidence="1" key="1">
    <citation type="submission" date="2014-11" db="EMBL/GenBank/DDBJ databases">
        <authorList>
            <person name="Amaro Gonzalez C."/>
        </authorList>
    </citation>
    <scope>NUCLEOTIDE SEQUENCE</scope>
</reference>
<protein>
    <submittedName>
        <fullName evidence="1">Uncharacterized protein</fullName>
    </submittedName>
</protein>
<accession>A0A0E9VHS9</accession>
<name>A0A0E9VHS9_ANGAN</name>
<sequence length="40" mass="5142">MFEQIIIIITLHHHHNYLKYIFNWFFSHLIFFSREGKAYW</sequence>
<evidence type="ECO:0000313" key="1">
    <source>
        <dbReference type="EMBL" id="JAH77694.1"/>
    </source>
</evidence>
<reference evidence="1" key="2">
    <citation type="journal article" date="2015" name="Fish Shellfish Immunol.">
        <title>Early steps in the European eel (Anguilla anguilla)-Vibrio vulnificus interaction in the gills: Role of the RtxA13 toxin.</title>
        <authorList>
            <person name="Callol A."/>
            <person name="Pajuelo D."/>
            <person name="Ebbesson L."/>
            <person name="Teles M."/>
            <person name="MacKenzie S."/>
            <person name="Amaro C."/>
        </authorList>
    </citation>
    <scope>NUCLEOTIDE SEQUENCE</scope>
</reference>
<dbReference type="EMBL" id="GBXM01030883">
    <property type="protein sequence ID" value="JAH77694.1"/>
    <property type="molecule type" value="Transcribed_RNA"/>
</dbReference>
<dbReference type="AlphaFoldDB" id="A0A0E9VHS9"/>